<protein>
    <submittedName>
        <fullName evidence="2">Uncharacterized protein</fullName>
    </submittedName>
</protein>
<dbReference type="InParanoid" id="M0CVC1"/>
<gene>
    <name evidence="2" type="ORF">C474_17519</name>
</gene>
<feature type="transmembrane region" description="Helical" evidence="1">
    <location>
        <begin position="43"/>
        <end position="61"/>
    </location>
</feature>
<name>M0CVC1_HALPD</name>
<proteinExistence type="predicted"/>
<keyword evidence="1" id="KW-0472">Membrane</keyword>
<feature type="transmembrane region" description="Helical" evidence="1">
    <location>
        <begin position="16"/>
        <end position="37"/>
    </location>
</feature>
<organism evidence="2 3">
    <name type="scientific">Halogeometricum pallidum JCM 14848</name>
    <dbReference type="NCBI Taxonomy" id="1227487"/>
    <lineage>
        <taxon>Archaea</taxon>
        <taxon>Methanobacteriati</taxon>
        <taxon>Methanobacteriota</taxon>
        <taxon>Stenosarchaea group</taxon>
        <taxon>Halobacteria</taxon>
        <taxon>Halobacteriales</taxon>
        <taxon>Haloferacaceae</taxon>
        <taxon>Halogeometricum</taxon>
    </lineage>
</organism>
<evidence type="ECO:0000313" key="2">
    <source>
        <dbReference type="EMBL" id="ELZ27170.1"/>
    </source>
</evidence>
<evidence type="ECO:0000313" key="3">
    <source>
        <dbReference type="Proteomes" id="UP000011513"/>
    </source>
</evidence>
<dbReference type="eggNOG" id="ENOG502N5ZW">
    <property type="taxonomic scope" value="Archaea"/>
</dbReference>
<reference evidence="2 3" key="1">
    <citation type="journal article" date="2014" name="PLoS Genet.">
        <title>Phylogenetically driven sequencing of extremely halophilic archaea reveals strategies for static and dynamic osmo-response.</title>
        <authorList>
            <person name="Becker E.A."/>
            <person name="Seitzer P.M."/>
            <person name="Tritt A."/>
            <person name="Larsen D."/>
            <person name="Krusor M."/>
            <person name="Yao A.I."/>
            <person name="Wu D."/>
            <person name="Madern D."/>
            <person name="Eisen J.A."/>
            <person name="Darling A.E."/>
            <person name="Facciotti M.T."/>
        </authorList>
    </citation>
    <scope>NUCLEOTIDE SEQUENCE [LARGE SCALE GENOMIC DNA]</scope>
    <source>
        <strain evidence="2 3">JCM 14848</strain>
    </source>
</reference>
<keyword evidence="1" id="KW-1133">Transmembrane helix</keyword>
<dbReference type="AlphaFoldDB" id="M0CVC1"/>
<keyword evidence="3" id="KW-1185">Reference proteome</keyword>
<dbReference type="RefSeq" id="WP_008389092.1">
    <property type="nucleotide sequence ID" value="NZ_AOIV01000041.1"/>
</dbReference>
<comment type="caution">
    <text evidence="2">The sequence shown here is derived from an EMBL/GenBank/DDBJ whole genome shotgun (WGS) entry which is preliminary data.</text>
</comment>
<keyword evidence="1" id="KW-0812">Transmembrane</keyword>
<feature type="transmembrane region" description="Helical" evidence="1">
    <location>
        <begin position="68"/>
        <end position="85"/>
    </location>
</feature>
<dbReference type="EMBL" id="AOIV01000041">
    <property type="protein sequence ID" value="ELZ27170.1"/>
    <property type="molecule type" value="Genomic_DNA"/>
</dbReference>
<dbReference type="Proteomes" id="UP000011513">
    <property type="component" value="Unassembled WGS sequence"/>
</dbReference>
<evidence type="ECO:0000256" key="1">
    <source>
        <dbReference type="SAM" id="Phobius"/>
    </source>
</evidence>
<sequence>MLNLDRRRRDLRRDGARFLVGIVGLLVAELVVPAASFLAADGVVHGFLFGASLGVLLSGVFRATARQALSSTLALGVGFALGAVVDLF</sequence>
<accession>M0CVC1</accession>